<dbReference type="InParanoid" id="A0A423XBM2"/>
<comment type="caution">
    <text evidence="6">The sequence shown here is derived from an EMBL/GenBank/DDBJ whole genome shotgun (WGS) entry which is preliminary data.</text>
</comment>
<feature type="compositionally biased region" description="Basic and acidic residues" evidence="4">
    <location>
        <begin position="377"/>
        <end position="394"/>
    </location>
</feature>
<evidence type="ECO:0000313" key="7">
    <source>
        <dbReference type="Proteomes" id="UP000285146"/>
    </source>
</evidence>
<sequence>MVLVQSSLPSASNKLSDSSQLARVFAMILFNTPISYVISKLQETTSITWRQMVAWLGPTPDPKLLGYLPQSSPDFDAYDGDVSVVSQSFDYCQVVLPAILKRPFDIALATPKNQMEAYVFLLMAIYLFSNNFIPLSQLAAGKRYANLFANLDLVFALVDEEHLQTLLQSRLSSIRAAWEKLLLAAGICKQAAALQGKEEIVMCLLEAGAAVNAPAIRRGFTALQAICTFTPDTQEKQERKVRIIKSLIDYGANINAAPAMTGGFTALQATAHIGDLDTAILLLQQGADVNAPPCRDPRAYYMNGNALDTAAAHGRLDMVKLLLSVNALSQLRGDTGYDGAIQLAEESSHFSVAELIRKHAAENRSDKKLENPYLSHPPRDWHEYEKEWDRAEEG</sequence>
<dbReference type="PANTHER" id="PTHR24198">
    <property type="entry name" value="ANKYRIN REPEAT AND PROTEIN KINASE DOMAIN-CONTAINING PROTEIN"/>
    <property type="match status" value="1"/>
</dbReference>
<dbReference type="Proteomes" id="UP000285146">
    <property type="component" value="Unassembled WGS sequence"/>
</dbReference>
<dbReference type="InterPro" id="IPR002110">
    <property type="entry name" value="Ankyrin_rpt"/>
</dbReference>
<feature type="repeat" description="ANK" evidence="3">
    <location>
        <begin position="262"/>
        <end position="294"/>
    </location>
</feature>
<evidence type="ECO:0000256" key="5">
    <source>
        <dbReference type="SAM" id="Phobius"/>
    </source>
</evidence>
<dbReference type="GO" id="GO:0005737">
    <property type="term" value="C:cytoplasm"/>
    <property type="evidence" value="ECO:0007669"/>
    <property type="project" value="TreeGrafter"/>
</dbReference>
<dbReference type="AlphaFoldDB" id="A0A423XBM2"/>
<dbReference type="SMART" id="SM00248">
    <property type="entry name" value="ANK"/>
    <property type="match status" value="4"/>
</dbReference>
<keyword evidence="2 3" id="KW-0040">ANK repeat</keyword>
<evidence type="ECO:0000256" key="1">
    <source>
        <dbReference type="ARBA" id="ARBA00022737"/>
    </source>
</evidence>
<feature type="transmembrane region" description="Helical" evidence="5">
    <location>
        <begin position="21"/>
        <end position="39"/>
    </location>
</feature>
<feature type="transmembrane region" description="Helical" evidence="5">
    <location>
        <begin position="117"/>
        <end position="133"/>
    </location>
</feature>
<dbReference type="PANTHER" id="PTHR24198:SF165">
    <property type="entry name" value="ANKYRIN REPEAT-CONTAINING PROTEIN-RELATED"/>
    <property type="match status" value="1"/>
</dbReference>
<name>A0A423XBM2_9PEZI</name>
<dbReference type="EMBL" id="LKEB01000020">
    <property type="protein sequence ID" value="ROW13355.1"/>
    <property type="molecule type" value="Genomic_DNA"/>
</dbReference>
<accession>A0A423XBM2</accession>
<dbReference type="Gene3D" id="1.25.40.20">
    <property type="entry name" value="Ankyrin repeat-containing domain"/>
    <property type="match status" value="1"/>
</dbReference>
<evidence type="ECO:0000256" key="3">
    <source>
        <dbReference type="PROSITE-ProRule" id="PRU00023"/>
    </source>
</evidence>
<gene>
    <name evidence="6" type="ORF">VPNG_05493</name>
</gene>
<dbReference type="SUPFAM" id="SSF48403">
    <property type="entry name" value="Ankyrin repeat"/>
    <property type="match status" value="1"/>
</dbReference>
<dbReference type="STRING" id="1230097.A0A423XBM2"/>
<keyword evidence="7" id="KW-1185">Reference proteome</keyword>
<feature type="region of interest" description="Disordered" evidence="4">
    <location>
        <begin position="366"/>
        <end position="394"/>
    </location>
</feature>
<dbReference type="Pfam" id="PF12796">
    <property type="entry name" value="Ank_2"/>
    <property type="match status" value="1"/>
</dbReference>
<keyword evidence="5" id="KW-0812">Transmembrane</keyword>
<organism evidence="6 7">
    <name type="scientific">Cytospora leucostoma</name>
    <dbReference type="NCBI Taxonomy" id="1230097"/>
    <lineage>
        <taxon>Eukaryota</taxon>
        <taxon>Fungi</taxon>
        <taxon>Dikarya</taxon>
        <taxon>Ascomycota</taxon>
        <taxon>Pezizomycotina</taxon>
        <taxon>Sordariomycetes</taxon>
        <taxon>Sordariomycetidae</taxon>
        <taxon>Diaporthales</taxon>
        <taxon>Cytosporaceae</taxon>
        <taxon>Cytospora</taxon>
    </lineage>
</organism>
<dbReference type="OrthoDB" id="539213at2759"/>
<evidence type="ECO:0000256" key="4">
    <source>
        <dbReference type="SAM" id="MobiDB-lite"/>
    </source>
</evidence>
<dbReference type="InterPro" id="IPR036770">
    <property type="entry name" value="Ankyrin_rpt-contain_sf"/>
</dbReference>
<evidence type="ECO:0000256" key="2">
    <source>
        <dbReference type="ARBA" id="ARBA00023043"/>
    </source>
</evidence>
<keyword evidence="5" id="KW-1133">Transmembrane helix</keyword>
<dbReference type="PROSITE" id="PS50088">
    <property type="entry name" value="ANK_REPEAT"/>
    <property type="match status" value="1"/>
</dbReference>
<keyword evidence="1" id="KW-0677">Repeat</keyword>
<evidence type="ECO:0000313" key="6">
    <source>
        <dbReference type="EMBL" id="ROW13355.1"/>
    </source>
</evidence>
<protein>
    <submittedName>
        <fullName evidence="6">Uncharacterized protein</fullName>
    </submittedName>
</protein>
<keyword evidence="5" id="KW-0472">Membrane</keyword>
<dbReference type="PROSITE" id="PS50297">
    <property type="entry name" value="ANK_REP_REGION"/>
    <property type="match status" value="1"/>
</dbReference>
<proteinExistence type="predicted"/>
<reference evidence="6 7" key="1">
    <citation type="submission" date="2015-09" db="EMBL/GenBank/DDBJ databases">
        <title>Host preference determinants of Valsa canker pathogens revealed by comparative genomics.</title>
        <authorList>
            <person name="Yin Z."/>
            <person name="Huang L."/>
        </authorList>
    </citation>
    <scope>NUCLEOTIDE SEQUENCE [LARGE SCALE GENOMIC DNA]</scope>
    <source>
        <strain evidence="6 7">SXYLt</strain>
    </source>
</reference>